<sequence>MARRFVLLYFIYTATPRTYSRTLSRHKHRIFLEAPMTPNAEFYKPTPEYADKLISQIGQTPSWIAKRIGVTDKRIRYILDGERTVKGETTPIKMTYTEQFALECLAAAAKASKKQSS</sequence>
<accession>A0A5E7GKD0</accession>
<evidence type="ECO:0000313" key="2">
    <source>
        <dbReference type="Proteomes" id="UP000375525"/>
    </source>
</evidence>
<dbReference type="EMBL" id="CABVIH010000001">
    <property type="protein sequence ID" value="VVO51247.1"/>
    <property type="molecule type" value="Genomic_DNA"/>
</dbReference>
<dbReference type="Proteomes" id="UP000375525">
    <property type="component" value="Unassembled WGS sequence"/>
</dbReference>
<gene>
    <name evidence="1" type="ORF">PS880_00318</name>
</gene>
<dbReference type="AlphaFoldDB" id="A0A5E7GKD0"/>
<protein>
    <submittedName>
        <fullName evidence="1">Uncharacterized protein</fullName>
    </submittedName>
</protein>
<reference evidence="1 2" key="1">
    <citation type="submission" date="2019-09" db="EMBL/GenBank/DDBJ databases">
        <authorList>
            <person name="Chandra G."/>
            <person name="Truman W A."/>
        </authorList>
    </citation>
    <scope>NUCLEOTIDE SEQUENCE [LARGE SCALE GENOMIC DNA]</scope>
    <source>
        <strain evidence="1">PS880</strain>
    </source>
</reference>
<evidence type="ECO:0000313" key="1">
    <source>
        <dbReference type="EMBL" id="VVO51247.1"/>
    </source>
</evidence>
<name>A0A5E7GKD0_PSEFL</name>
<organism evidence="1 2">
    <name type="scientific">Pseudomonas fluorescens</name>
    <dbReference type="NCBI Taxonomy" id="294"/>
    <lineage>
        <taxon>Bacteria</taxon>
        <taxon>Pseudomonadati</taxon>
        <taxon>Pseudomonadota</taxon>
        <taxon>Gammaproteobacteria</taxon>
        <taxon>Pseudomonadales</taxon>
        <taxon>Pseudomonadaceae</taxon>
        <taxon>Pseudomonas</taxon>
    </lineage>
</organism>
<proteinExistence type="predicted"/>